<dbReference type="InterPro" id="IPR042837">
    <property type="entry name" value="PTX3"/>
</dbReference>
<dbReference type="SUPFAM" id="SSF49899">
    <property type="entry name" value="Concanavalin A-like lectins/glucanases"/>
    <property type="match status" value="2"/>
</dbReference>
<keyword evidence="7" id="KW-1185">Reference proteome</keyword>
<dbReference type="RefSeq" id="WP_380330321.1">
    <property type="nucleotide sequence ID" value="NZ_JBHYPW010000067.1"/>
</dbReference>
<sequence length="1059" mass="109712">MQGVNLWAQYHVWDNVVNNGSGGAADASWPSSSWSANGSSAYTNVGFQVSDGHTYGWNVSAQDGTLGSPGSQYCYFSVDLTPPSVPTVTPSAVFPELGGTSTPTGHAGDAATVKVTANDPTPGGCNLATCLSSGITRFEYSMDSNIPGNGALSKPAVQSGGGTATADIPINVSTTQWGTHTLFVRAVDAAGNTQGTVAQYAFFAPWNPAAKVTAGDLTTDGIPDLAAVGISGSLYLVKGNSDPATTPEEASTQATSPDGTSWNNYLVTHRGSATTLVDDLFAFQKNTHQLYLYKNDALSGGTPGHFSLTQKAYPINTSAGCPASGSDGTWNRVTQILAVGTLSGYTSAPDLVTVDNKELWYYPGTKQAGCFLAAGVKIGTGDWSNTTLLAPGLVNGVPTLWARNNVTGAISSFPLTFDTAHQPTTRITAPTRSPLVSGVLDSSGKNLCLDINNSSTDNGTPAQVYTCNGGDAQNATLGTDGSIHLLGKCLDANDNGTANNTAIQLWDCNNTPAQKWVPGPFAGSLLNPNSGRCLADPAASNTLKTQLILWDCLTGNAEQTWAATAPGKALPTAQPLLPIGAGDRLAPAVASPGDVDGDSYPDLYTTSGNGTITRIPGAVTPAAQATDRWQLADTTDSSRTNNLTLNGGATLGADSGRTVLNGNATDGYAASATTSLDTGKSFTVSAWVKLNSLGANSTFVSQSGTSANGFQLYYSAYTHAFGFGRASADDTSGNFTSAYGPTTGATAPATGTWYHLTGSYDATTNQLTLYINGIQAATATYTGTTWNATGPLQIGRRLYQSAYGEYLAGSVSDVQTHNTALSPTSISAIFTGTAQFRAPVTLGTVHQPTDRWRLTDTTDDIRTSNNLTAPASTSFVSDNGRNAKVLSLPGTSDALVSTPGQVIDTTKSYSVSAWAYLTNTNGWSTVVAQSAGSASTFYLQYNKTYNAWTFVSPSNDSASPTAWYTAYAKTPPALNTWTHLVATYDASTQTMSLYVDGKLAATATNPTPLASTGPLTIGSSKTGDYFPGRISDVQTWNSALPPAAVTALNTNQPVMTQLS</sequence>
<dbReference type="CDD" id="cd23451">
    <property type="entry name" value="beta-trefoil_Ricin_laminarinase"/>
    <property type="match status" value="1"/>
</dbReference>
<evidence type="ECO:0000313" key="7">
    <source>
        <dbReference type="Proteomes" id="UP001599542"/>
    </source>
</evidence>
<protein>
    <submittedName>
        <fullName evidence="6">LamG-like jellyroll fold domain-containing protein</fullName>
    </submittedName>
</protein>
<proteinExistence type="predicted"/>
<comment type="caution">
    <text evidence="6">The sequence shown here is derived from an EMBL/GenBank/DDBJ whole genome shotgun (WGS) entry which is preliminary data.</text>
</comment>
<evidence type="ECO:0000256" key="3">
    <source>
        <dbReference type="SAM" id="MobiDB-lite"/>
    </source>
</evidence>
<dbReference type="InterPro" id="IPR013320">
    <property type="entry name" value="ConA-like_dom_sf"/>
</dbReference>
<feature type="region of interest" description="Disordered" evidence="3">
    <location>
        <begin position="241"/>
        <end position="260"/>
    </location>
</feature>
<evidence type="ECO:0000256" key="1">
    <source>
        <dbReference type="ARBA" id="ARBA00022729"/>
    </source>
</evidence>
<dbReference type="Gene3D" id="2.80.10.50">
    <property type="match status" value="1"/>
</dbReference>
<dbReference type="SMART" id="SM00560">
    <property type="entry name" value="LamGL"/>
    <property type="match status" value="2"/>
</dbReference>
<dbReference type="PANTHER" id="PTHR46943:SF1">
    <property type="entry name" value="PENTRAXIN-RELATED PROTEIN PTX3"/>
    <property type="match status" value="1"/>
</dbReference>
<dbReference type="InterPro" id="IPR006558">
    <property type="entry name" value="LamG-like"/>
</dbReference>
<evidence type="ECO:0000259" key="4">
    <source>
        <dbReference type="SMART" id="SM00458"/>
    </source>
</evidence>
<dbReference type="PANTHER" id="PTHR46943">
    <property type="entry name" value="PENTRAXIN-RELATED PROTEIN PTX3"/>
    <property type="match status" value="1"/>
</dbReference>
<dbReference type="PROSITE" id="PS50231">
    <property type="entry name" value="RICIN_B_LECTIN"/>
    <property type="match status" value="1"/>
</dbReference>
<evidence type="ECO:0000313" key="6">
    <source>
        <dbReference type="EMBL" id="MFE1356716.1"/>
    </source>
</evidence>
<dbReference type="Proteomes" id="UP001599542">
    <property type="component" value="Unassembled WGS sequence"/>
</dbReference>
<gene>
    <name evidence="6" type="ORF">ACFW6T_32590</name>
</gene>
<organism evidence="6 7">
    <name type="scientific">Kitasatospora phosalacinea</name>
    <dbReference type="NCBI Taxonomy" id="2065"/>
    <lineage>
        <taxon>Bacteria</taxon>
        <taxon>Bacillati</taxon>
        <taxon>Actinomycetota</taxon>
        <taxon>Actinomycetes</taxon>
        <taxon>Kitasatosporales</taxon>
        <taxon>Streptomycetaceae</taxon>
        <taxon>Kitasatospora</taxon>
    </lineage>
</organism>
<dbReference type="Gene3D" id="2.60.120.200">
    <property type="match status" value="2"/>
</dbReference>
<reference evidence="6 7" key="1">
    <citation type="submission" date="2024-09" db="EMBL/GenBank/DDBJ databases">
        <title>The Natural Products Discovery Center: Release of the First 8490 Sequenced Strains for Exploring Actinobacteria Biosynthetic Diversity.</title>
        <authorList>
            <person name="Kalkreuter E."/>
            <person name="Kautsar S.A."/>
            <person name="Yang D."/>
            <person name="Bader C.D."/>
            <person name="Teijaro C.N."/>
            <person name="Fluegel L."/>
            <person name="Davis C.M."/>
            <person name="Simpson J.R."/>
            <person name="Lauterbach L."/>
            <person name="Steele A.D."/>
            <person name="Gui C."/>
            <person name="Meng S."/>
            <person name="Li G."/>
            <person name="Viehrig K."/>
            <person name="Ye F."/>
            <person name="Su P."/>
            <person name="Kiefer A.F."/>
            <person name="Nichols A."/>
            <person name="Cepeda A.J."/>
            <person name="Yan W."/>
            <person name="Fan B."/>
            <person name="Jiang Y."/>
            <person name="Adhikari A."/>
            <person name="Zheng C.-J."/>
            <person name="Schuster L."/>
            <person name="Cowan T.M."/>
            <person name="Smanski M.J."/>
            <person name="Chevrette M.G."/>
            <person name="De Carvalho L.P.S."/>
            <person name="Shen B."/>
        </authorList>
    </citation>
    <scope>NUCLEOTIDE SEQUENCE [LARGE SCALE GENOMIC DNA]</scope>
    <source>
        <strain evidence="6 7">NPDC058753</strain>
    </source>
</reference>
<keyword evidence="1" id="KW-0732">Signal</keyword>
<dbReference type="SUPFAM" id="SSF50370">
    <property type="entry name" value="Ricin B-like lectins"/>
    <property type="match status" value="1"/>
</dbReference>
<dbReference type="InterPro" id="IPR035992">
    <property type="entry name" value="Ricin_B-like_lectins"/>
</dbReference>
<dbReference type="Pfam" id="PF13385">
    <property type="entry name" value="Laminin_G_3"/>
    <property type="match status" value="2"/>
</dbReference>
<feature type="domain" description="LamG-like jellyroll fold" evidence="5">
    <location>
        <begin position="907"/>
        <end position="1043"/>
    </location>
</feature>
<dbReference type="Pfam" id="PF00652">
    <property type="entry name" value="Ricin_B_lectin"/>
    <property type="match status" value="1"/>
</dbReference>
<dbReference type="EMBL" id="JBHYPX010000100">
    <property type="protein sequence ID" value="MFE1356716.1"/>
    <property type="molecule type" value="Genomic_DNA"/>
</dbReference>
<feature type="domain" description="LamG-like jellyroll fold" evidence="5">
    <location>
        <begin position="680"/>
        <end position="824"/>
    </location>
</feature>
<feature type="compositionally biased region" description="Polar residues" evidence="3">
    <location>
        <begin position="242"/>
        <end position="260"/>
    </location>
</feature>
<feature type="domain" description="Ricin B lectin" evidence="4">
    <location>
        <begin position="433"/>
        <end position="564"/>
    </location>
</feature>
<accession>A0ABW6GVI3</accession>
<keyword evidence="2" id="KW-1015">Disulfide bond</keyword>
<evidence type="ECO:0000256" key="2">
    <source>
        <dbReference type="ARBA" id="ARBA00023157"/>
    </source>
</evidence>
<dbReference type="InterPro" id="IPR000772">
    <property type="entry name" value="Ricin_B_lectin"/>
</dbReference>
<evidence type="ECO:0000259" key="5">
    <source>
        <dbReference type="SMART" id="SM00560"/>
    </source>
</evidence>
<name>A0ABW6GVI3_9ACTN</name>
<dbReference type="SMART" id="SM00458">
    <property type="entry name" value="RICIN"/>
    <property type="match status" value="1"/>
</dbReference>